<dbReference type="PANTHER" id="PTHR43666:SF1">
    <property type="entry name" value="CONSERVED PROTEIN"/>
    <property type="match status" value="1"/>
</dbReference>
<evidence type="ECO:0000259" key="2">
    <source>
        <dbReference type="Pfam" id="PF01523"/>
    </source>
</evidence>
<dbReference type="InterPro" id="IPR035068">
    <property type="entry name" value="TldD/PmbA_N"/>
</dbReference>
<dbReference type="RefSeq" id="WP_284350337.1">
    <property type="nucleotide sequence ID" value="NZ_BRXS01000003.1"/>
</dbReference>
<sequence>MAPRSDALSRRRLLLDPTAVAEASRRGLPLHAAAEGALLTREEAQAIVEKAVKLSKADGIDVQVNTGYRGNTRFAANQMSTAGATTDATLAIQSSFGPKHAVVTTNDLSDESIRRAVDQSERMARLAPDDPEAMPPLGAQTYRPATRYFDATAQLTAADRARAALTALELARKAGDLEAAGFLVTGMGSAALGNKAGLFAYDRSTSANYTLTVRTKDGTGSGWAAGDHPDWAQLDARRVAERATEKARLSRNPQAIEPGRYTVILEPQAVGDLVQLLAFAIDARAADEGRSPFVKPGGGNKIGEKIVDERVTLFSDPTDPQLLAQPFDGNGLPLTRQTWIENGVLKQLFYSRFWARKQGKTATGFPSSVKMAGGDQSVEQLIAGTQRGVLVTRLWYLRPVDPRTLLYTGLTRDGTFLVENGKVTRALRNFRFNESPLFMLNNLEALGRPERLAGTEAGGDVVMPSMRVRDFNFTSLSEAV</sequence>
<reference evidence="5" key="1">
    <citation type="submission" date="2022-08" db="EMBL/GenBank/DDBJ databases">
        <title>Draft genome sequencing of Roseisolibacter agri AW1220.</title>
        <authorList>
            <person name="Tobiishi Y."/>
            <person name="Tonouchi A."/>
        </authorList>
    </citation>
    <scope>NUCLEOTIDE SEQUENCE</scope>
    <source>
        <strain evidence="5">AW1220</strain>
    </source>
</reference>
<dbReference type="Pfam" id="PF01523">
    <property type="entry name" value="PmbA_TldD_1st"/>
    <property type="match status" value="1"/>
</dbReference>
<dbReference type="InterPro" id="IPR045570">
    <property type="entry name" value="Metalloprtase-TldD/E_cen_dom"/>
</dbReference>
<feature type="domain" description="Metalloprotease TldD/E central" evidence="4">
    <location>
        <begin position="167"/>
        <end position="249"/>
    </location>
</feature>
<comment type="caution">
    <text evidence="5">The sequence shown here is derived from an EMBL/GenBank/DDBJ whole genome shotgun (WGS) entry which is preliminary data.</text>
</comment>
<keyword evidence="6" id="KW-1185">Reference proteome</keyword>
<protein>
    <submittedName>
        <fullName evidence="5">TldD protein</fullName>
    </submittedName>
</protein>
<evidence type="ECO:0000313" key="6">
    <source>
        <dbReference type="Proteomes" id="UP001161325"/>
    </source>
</evidence>
<dbReference type="Pfam" id="PF19289">
    <property type="entry name" value="PmbA_TldD_3rd"/>
    <property type="match status" value="1"/>
</dbReference>
<organism evidence="5 6">
    <name type="scientific">Roseisolibacter agri</name>
    <dbReference type="NCBI Taxonomy" id="2014610"/>
    <lineage>
        <taxon>Bacteria</taxon>
        <taxon>Pseudomonadati</taxon>
        <taxon>Gemmatimonadota</taxon>
        <taxon>Gemmatimonadia</taxon>
        <taxon>Gemmatimonadales</taxon>
        <taxon>Gemmatimonadaceae</taxon>
        <taxon>Roseisolibacter</taxon>
    </lineage>
</organism>
<feature type="domain" description="Metalloprotease TldD/E N-terminal" evidence="2">
    <location>
        <begin position="61"/>
        <end position="124"/>
    </location>
</feature>
<comment type="similarity">
    <text evidence="1">Belongs to the peptidase U62 family.</text>
</comment>
<dbReference type="Proteomes" id="UP001161325">
    <property type="component" value="Unassembled WGS sequence"/>
</dbReference>
<dbReference type="PANTHER" id="PTHR43666">
    <property type="entry name" value="TLDD PROTEIN"/>
    <property type="match status" value="1"/>
</dbReference>
<dbReference type="Pfam" id="PF19290">
    <property type="entry name" value="PmbA_TldD_2nd"/>
    <property type="match status" value="1"/>
</dbReference>
<evidence type="ECO:0000259" key="4">
    <source>
        <dbReference type="Pfam" id="PF19290"/>
    </source>
</evidence>
<gene>
    <name evidence="5" type="primary">tldD_4</name>
    <name evidence="5" type="ORF">rosag_23910</name>
</gene>
<evidence type="ECO:0000313" key="5">
    <source>
        <dbReference type="EMBL" id="GLC25878.1"/>
    </source>
</evidence>
<proteinExistence type="inferred from homology"/>
<name>A0AA37QFJ4_9BACT</name>
<dbReference type="InterPro" id="IPR045569">
    <property type="entry name" value="Metalloprtase-TldD/E_C"/>
</dbReference>
<evidence type="ECO:0000259" key="3">
    <source>
        <dbReference type="Pfam" id="PF19289"/>
    </source>
</evidence>
<dbReference type="InterPro" id="IPR002510">
    <property type="entry name" value="Metalloprtase-TldD/E_N"/>
</dbReference>
<dbReference type="GO" id="GO:0008237">
    <property type="term" value="F:metallopeptidase activity"/>
    <property type="evidence" value="ECO:0007669"/>
    <property type="project" value="InterPro"/>
</dbReference>
<dbReference type="SUPFAM" id="SSF111283">
    <property type="entry name" value="Putative modulator of DNA gyrase, PmbA/TldD"/>
    <property type="match status" value="1"/>
</dbReference>
<dbReference type="AlphaFoldDB" id="A0AA37QFJ4"/>
<feature type="domain" description="Metalloprotease TldD/E C-terminal" evidence="3">
    <location>
        <begin position="258"/>
        <end position="474"/>
    </location>
</feature>
<dbReference type="EMBL" id="BRXS01000003">
    <property type="protein sequence ID" value="GLC25878.1"/>
    <property type="molecule type" value="Genomic_DNA"/>
</dbReference>
<accession>A0AA37QFJ4</accession>
<dbReference type="InterPro" id="IPR036059">
    <property type="entry name" value="TldD/PmbA_sf"/>
</dbReference>
<evidence type="ECO:0000256" key="1">
    <source>
        <dbReference type="ARBA" id="ARBA00005836"/>
    </source>
</evidence>
<dbReference type="GO" id="GO:0006508">
    <property type="term" value="P:proteolysis"/>
    <property type="evidence" value="ECO:0007669"/>
    <property type="project" value="InterPro"/>
</dbReference>
<dbReference type="Gene3D" id="3.30.2290.10">
    <property type="entry name" value="PmbA/TldD superfamily"/>
    <property type="match status" value="1"/>
</dbReference>